<feature type="compositionally biased region" description="Basic and acidic residues" evidence="1">
    <location>
        <begin position="12"/>
        <end position="33"/>
    </location>
</feature>
<name>A0A939IIV2_CLOAM</name>
<sequence length="59" mass="6733">MSNETKLFSETGKFDASHSTEDHSWIQEEKMEGEIPGTIKKQNLGHNSKKEGLSRNTKR</sequence>
<reference evidence="2" key="1">
    <citation type="submission" date="2021-02" db="EMBL/GenBank/DDBJ databases">
        <title>Abyssanaerobacter marinus gen.nov., sp., nov, anaerobic bacterium isolated from the Onnuri vent field of Indian Ocean and suggestion of Mogibacteriaceae fam. nov., and proposal of reclassification of ambiguous this family's genus member.</title>
        <authorList>
            <person name="Kim Y.J."/>
            <person name="Yang J.-A."/>
        </authorList>
    </citation>
    <scope>NUCLEOTIDE SEQUENCE</scope>
    <source>
        <strain evidence="2">DSM 2634</strain>
    </source>
</reference>
<protein>
    <submittedName>
        <fullName evidence="2">Uncharacterized protein</fullName>
    </submittedName>
</protein>
<feature type="region of interest" description="Disordered" evidence="1">
    <location>
        <begin position="1"/>
        <end position="59"/>
    </location>
</feature>
<evidence type="ECO:0000256" key="1">
    <source>
        <dbReference type="SAM" id="MobiDB-lite"/>
    </source>
</evidence>
<organism evidence="2 3">
    <name type="scientific">Clostridium aminobutyricum</name>
    <dbReference type="NCBI Taxonomy" id="33953"/>
    <lineage>
        <taxon>Bacteria</taxon>
        <taxon>Bacillati</taxon>
        <taxon>Bacillota</taxon>
        <taxon>Clostridia</taxon>
        <taxon>Eubacteriales</taxon>
        <taxon>Clostridiaceae</taxon>
        <taxon>Clostridium</taxon>
    </lineage>
</organism>
<evidence type="ECO:0000313" key="3">
    <source>
        <dbReference type="Proteomes" id="UP000664545"/>
    </source>
</evidence>
<dbReference type="RefSeq" id="WP_206582296.1">
    <property type="nucleotide sequence ID" value="NZ_JAFJZZ010000003.1"/>
</dbReference>
<keyword evidence="3" id="KW-1185">Reference proteome</keyword>
<comment type="caution">
    <text evidence="2">The sequence shown here is derived from an EMBL/GenBank/DDBJ whole genome shotgun (WGS) entry which is preliminary data.</text>
</comment>
<accession>A0A939IIV2</accession>
<proteinExistence type="predicted"/>
<evidence type="ECO:0000313" key="2">
    <source>
        <dbReference type="EMBL" id="MBN7773456.1"/>
    </source>
</evidence>
<dbReference type="Proteomes" id="UP000664545">
    <property type="component" value="Unassembled WGS sequence"/>
</dbReference>
<dbReference type="AlphaFoldDB" id="A0A939IIV2"/>
<dbReference type="EMBL" id="JAFJZZ010000003">
    <property type="protein sequence ID" value="MBN7773456.1"/>
    <property type="molecule type" value="Genomic_DNA"/>
</dbReference>
<gene>
    <name evidence="2" type="ORF">JYB65_08780</name>
</gene>